<dbReference type="GO" id="GO:0003677">
    <property type="term" value="F:DNA binding"/>
    <property type="evidence" value="ECO:0007669"/>
    <property type="project" value="UniProtKB-KW"/>
</dbReference>
<feature type="compositionally biased region" description="Basic and acidic residues" evidence="6">
    <location>
        <begin position="20"/>
        <end position="32"/>
    </location>
</feature>
<evidence type="ECO:0008006" key="9">
    <source>
        <dbReference type="Google" id="ProtNLM"/>
    </source>
</evidence>
<feature type="region of interest" description="Disordered" evidence="6">
    <location>
        <begin position="212"/>
        <end position="239"/>
    </location>
</feature>
<evidence type="ECO:0000256" key="2">
    <source>
        <dbReference type="ARBA" id="ARBA00023015"/>
    </source>
</evidence>
<evidence type="ECO:0000256" key="1">
    <source>
        <dbReference type="ARBA" id="ARBA00004123"/>
    </source>
</evidence>
<evidence type="ECO:0000256" key="4">
    <source>
        <dbReference type="ARBA" id="ARBA00023163"/>
    </source>
</evidence>
<dbReference type="Gramene" id="TVU42192">
    <property type="protein sequence ID" value="TVU42192"/>
    <property type="gene ID" value="EJB05_08585"/>
</dbReference>
<dbReference type="SUPFAM" id="SSF101936">
    <property type="entry name" value="DNA-binding pseudobarrel domain"/>
    <property type="match status" value="1"/>
</dbReference>
<dbReference type="AlphaFoldDB" id="A0A5J9W0C6"/>
<gene>
    <name evidence="7" type="ORF">EJB05_08585</name>
</gene>
<feature type="compositionally biased region" description="Basic and acidic residues" evidence="6">
    <location>
        <begin position="146"/>
        <end position="159"/>
    </location>
</feature>
<keyword evidence="3" id="KW-0238">DNA-binding</keyword>
<comment type="subcellular location">
    <subcellularLocation>
        <location evidence="1">Nucleus</location>
    </subcellularLocation>
</comment>
<feature type="compositionally biased region" description="Acidic residues" evidence="6">
    <location>
        <begin position="212"/>
        <end position="225"/>
    </location>
</feature>
<accession>A0A5J9W0C6</accession>
<keyword evidence="8" id="KW-1185">Reference proteome</keyword>
<keyword evidence="4" id="KW-0804">Transcription</keyword>
<keyword evidence="5" id="KW-0539">Nucleus</keyword>
<evidence type="ECO:0000256" key="5">
    <source>
        <dbReference type="ARBA" id="ARBA00023242"/>
    </source>
</evidence>
<reference evidence="7 8" key="1">
    <citation type="journal article" date="2019" name="Sci. Rep.">
        <title>A high-quality genome of Eragrostis curvula grass provides insights into Poaceae evolution and supports new strategies to enhance forage quality.</title>
        <authorList>
            <person name="Carballo J."/>
            <person name="Santos B.A.C.M."/>
            <person name="Zappacosta D."/>
            <person name="Garbus I."/>
            <person name="Selva J.P."/>
            <person name="Gallo C.A."/>
            <person name="Diaz A."/>
            <person name="Albertini E."/>
            <person name="Caccamo M."/>
            <person name="Echenique V."/>
        </authorList>
    </citation>
    <scope>NUCLEOTIDE SEQUENCE [LARGE SCALE GENOMIC DNA]</scope>
    <source>
        <strain evidence="8">cv. Victoria</strain>
        <tissue evidence="7">Leaf</tissue>
    </source>
</reference>
<feature type="compositionally biased region" description="Acidic residues" evidence="6">
    <location>
        <begin position="56"/>
        <end position="67"/>
    </location>
</feature>
<feature type="region of interest" description="Disordered" evidence="6">
    <location>
        <begin position="1"/>
        <end position="165"/>
    </location>
</feature>
<evidence type="ECO:0000313" key="7">
    <source>
        <dbReference type="EMBL" id="TVU42192.1"/>
    </source>
</evidence>
<sequence length="548" mass="60071">MGNKASASSSSRIADELPEEREADHLHDREDDALIEEDKEMAQQEPEIIDLGQAEQEAEATVGEEGDLGGAPVVGAPVQPIQVVMPTPPGGEAPRSAQDPEIMGQAEEEAEAPAREDGEVEGAPAVEAMGNKASASSSSGIANELPEERKADHHGHEDDALIEEDPEMAQQEPGIMIGQAEEAAEATAREEGALGGVPDLWTDEDPEIMGQAEEEAEGQAEEEADEPAREEGELGGAPAVEAPVLPVRVVWPMQQGFGAPRSELEEQALHEIRLLPPIQPSGRTFLRIFEGSKNRGQPLPGSFHNELAPLAGQFIGIRCLSGTIYMVRVVEEDGEMVLKEGWSTLARGERLRNNHVGQFSRISDRHFDLIVYYRSNGVERPPVVVDPCIGEEQEEVSWDTVAHVEAANVDEMTPEIRNRVTKIWSSSIDKFTVYTAKVTKGQITGRFFHFSREYSDLLPNEDTNLHMKFRGSNHVTIATLTKVNGICYIRDAWGKFADEHRVIARQDVHLQVQIRQQRRGLADGHQCMMSRSQRVALVAGTSMQLGFG</sequence>
<evidence type="ECO:0000313" key="8">
    <source>
        <dbReference type="Proteomes" id="UP000324897"/>
    </source>
</evidence>
<dbReference type="InterPro" id="IPR015300">
    <property type="entry name" value="DNA-bd_pseudobarrel_sf"/>
</dbReference>
<comment type="caution">
    <text evidence="7">The sequence shown here is derived from an EMBL/GenBank/DDBJ whole genome shotgun (WGS) entry which is preliminary data.</text>
</comment>
<evidence type="ECO:0000256" key="3">
    <source>
        <dbReference type="ARBA" id="ARBA00023125"/>
    </source>
</evidence>
<evidence type="ECO:0000256" key="6">
    <source>
        <dbReference type="SAM" id="MobiDB-lite"/>
    </source>
</evidence>
<keyword evidence="2" id="KW-0805">Transcription regulation</keyword>
<organism evidence="7 8">
    <name type="scientific">Eragrostis curvula</name>
    <name type="common">weeping love grass</name>
    <dbReference type="NCBI Taxonomy" id="38414"/>
    <lineage>
        <taxon>Eukaryota</taxon>
        <taxon>Viridiplantae</taxon>
        <taxon>Streptophyta</taxon>
        <taxon>Embryophyta</taxon>
        <taxon>Tracheophyta</taxon>
        <taxon>Spermatophyta</taxon>
        <taxon>Magnoliopsida</taxon>
        <taxon>Liliopsida</taxon>
        <taxon>Poales</taxon>
        <taxon>Poaceae</taxon>
        <taxon>PACMAD clade</taxon>
        <taxon>Chloridoideae</taxon>
        <taxon>Eragrostideae</taxon>
        <taxon>Eragrostidinae</taxon>
        <taxon>Eragrostis</taxon>
    </lineage>
</organism>
<dbReference type="GO" id="GO:0005634">
    <property type="term" value="C:nucleus"/>
    <property type="evidence" value="ECO:0007669"/>
    <property type="project" value="UniProtKB-SubCell"/>
</dbReference>
<name>A0A5J9W0C6_9POAL</name>
<dbReference type="EMBL" id="RWGY01000005">
    <property type="protein sequence ID" value="TVU42192.1"/>
    <property type="molecule type" value="Genomic_DNA"/>
</dbReference>
<protein>
    <recommendedName>
        <fullName evidence="9">TF-B3 domain-containing protein</fullName>
    </recommendedName>
</protein>
<proteinExistence type="predicted"/>
<feature type="compositionally biased region" description="Polar residues" evidence="6">
    <location>
        <begin position="1"/>
        <end position="12"/>
    </location>
</feature>
<dbReference type="Proteomes" id="UP000324897">
    <property type="component" value="Unassembled WGS sequence"/>
</dbReference>